<dbReference type="GO" id="GO:0008725">
    <property type="term" value="F:DNA-3-methyladenine glycosylase activity"/>
    <property type="evidence" value="ECO:0007669"/>
    <property type="project" value="TreeGrafter"/>
</dbReference>
<comment type="caution">
    <text evidence="8">The sequence shown here is derived from an EMBL/GenBank/DDBJ whole genome shotgun (WGS) entry which is preliminary data.</text>
</comment>
<dbReference type="InterPro" id="IPR023170">
    <property type="entry name" value="HhH_base_excis_C"/>
</dbReference>
<keyword evidence="6" id="KW-0234">DNA repair</keyword>
<accession>M8DBH3</accession>
<keyword evidence="4" id="KW-0227">DNA damage</keyword>
<dbReference type="Gene3D" id="1.10.340.30">
    <property type="entry name" value="Hypothetical protein, domain 2"/>
    <property type="match status" value="1"/>
</dbReference>
<evidence type="ECO:0000256" key="5">
    <source>
        <dbReference type="ARBA" id="ARBA00022801"/>
    </source>
</evidence>
<dbReference type="GO" id="GO:0005737">
    <property type="term" value="C:cytoplasm"/>
    <property type="evidence" value="ECO:0007669"/>
    <property type="project" value="TreeGrafter"/>
</dbReference>
<dbReference type="InterPro" id="IPR011257">
    <property type="entry name" value="DNA_glycosylase"/>
</dbReference>
<dbReference type="GO" id="GO:0008534">
    <property type="term" value="F:oxidized purine nucleobase lesion DNA N-glycosylase activity"/>
    <property type="evidence" value="ECO:0007669"/>
    <property type="project" value="InterPro"/>
</dbReference>
<dbReference type="InterPro" id="IPR012904">
    <property type="entry name" value="OGG_N"/>
</dbReference>
<dbReference type="RefSeq" id="WP_003391170.1">
    <property type="nucleotide sequence ID" value="NZ_APBN01000013.1"/>
</dbReference>
<comment type="similarity">
    <text evidence="2">Belongs to the alkylbase DNA glycosidase AlkA family.</text>
</comment>
<evidence type="ECO:0000256" key="3">
    <source>
        <dbReference type="ARBA" id="ARBA00012000"/>
    </source>
</evidence>
<dbReference type="GO" id="GO:0006307">
    <property type="term" value="P:DNA alkylation repair"/>
    <property type="evidence" value="ECO:0007669"/>
    <property type="project" value="TreeGrafter"/>
</dbReference>
<gene>
    <name evidence="8" type="ORF">I532_21580</name>
</gene>
<dbReference type="SUPFAM" id="SSF48150">
    <property type="entry name" value="DNA-glycosylase"/>
    <property type="match status" value="1"/>
</dbReference>
<organism evidence="8 9">
    <name type="scientific">Brevibacillus borstelensis AK1</name>
    <dbReference type="NCBI Taxonomy" id="1300222"/>
    <lineage>
        <taxon>Bacteria</taxon>
        <taxon>Bacillati</taxon>
        <taxon>Bacillota</taxon>
        <taxon>Bacilli</taxon>
        <taxon>Bacillales</taxon>
        <taxon>Paenibacillaceae</taxon>
        <taxon>Brevibacillus</taxon>
    </lineage>
</organism>
<dbReference type="SMART" id="SM00478">
    <property type="entry name" value="ENDO3c"/>
    <property type="match status" value="1"/>
</dbReference>
<keyword evidence="5" id="KW-0378">Hydrolase</keyword>
<dbReference type="FunFam" id="1.10.340.30:FF:000004">
    <property type="entry name" value="DNA-3-methyladenine glycosylase II"/>
    <property type="match status" value="1"/>
</dbReference>
<evidence type="ECO:0000256" key="2">
    <source>
        <dbReference type="ARBA" id="ARBA00010817"/>
    </source>
</evidence>
<keyword evidence="8" id="KW-0326">Glycosidase</keyword>
<evidence type="ECO:0000256" key="4">
    <source>
        <dbReference type="ARBA" id="ARBA00022763"/>
    </source>
</evidence>
<dbReference type="InterPro" id="IPR051912">
    <property type="entry name" value="Alkylbase_DNA_Glycosylase/TA"/>
</dbReference>
<dbReference type="PANTHER" id="PTHR43003:SF12">
    <property type="entry name" value="DNA-3-METHYLADENINE GLYCOSYLASE"/>
    <property type="match status" value="1"/>
</dbReference>
<evidence type="ECO:0000313" key="9">
    <source>
        <dbReference type="Proteomes" id="UP000012081"/>
    </source>
</evidence>
<dbReference type="Gene3D" id="1.10.1670.10">
    <property type="entry name" value="Helix-hairpin-Helix base-excision DNA repair enzymes (C-terminal)"/>
    <property type="match status" value="1"/>
</dbReference>
<dbReference type="PATRIC" id="fig|1300222.3.peg.4537"/>
<dbReference type="EC" id="3.2.2.21" evidence="3"/>
<feature type="domain" description="HhH-GPD" evidence="7">
    <location>
        <begin position="136"/>
        <end position="301"/>
    </location>
</feature>
<dbReference type="Pfam" id="PF00730">
    <property type="entry name" value="HhH-GPD"/>
    <property type="match status" value="1"/>
</dbReference>
<keyword evidence="9" id="KW-1185">Reference proteome</keyword>
<proteinExistence type="inferred from homology"/>
<evidence type="ECO:0000259" key="7">
    <source>
        <dbReference type="SMART" id="SM00478"/>
    </source>
</evidence>
<sequence>MNWTCHGSSIELFPPREFHFGECLVFLGRSELEVLHQIKDGYLYKLVKVDQELVLLKIGCAGQTIRVDFPLGTPSEQVREKVAAYVWEWFDLEQNLSGFYEMARQDKVLHQLVQNYYGLRIIRIPDLFEALTWAIIGQQINLPFAYTLKKRFVEQFGEKLVYEGTVFWLYPAFDKIAAIDINELRSLQFTTRKAEYIIEVAKAMATGQVTKESLRHMNDRQHVQKTLLGIRGVGLWTADYVMMKCFADPAAFPVADVGLQNALKSRLGLQRKPTVDEIMDLGANWEGWQAYATFYLWRSLYEQAV</sequence>
<dbReference type="GO" id="GO:0006289">
    <property type="term" value="P:nucleotide-excision repair"/>
    <property type="evidence" value="ECO:0007669"/>
    <property type="project" value="InterPro"/>
</dbReference>
<dbReference type="GO" id="GO:0032993">
    <property type="term" value="C:protein-DNA complex"/>
    <property type="evidence" value="ECO:0007669"/>
    <property type="project" value="TreeGrafter"/>
</dbReference>
<protein>
    <recommendedName>
        <fullName evidence="3">DNA-3-methyladenine glycosylase II</fullName>
        <ecNumber evidence="3">3.2.2.21</ecNumber>
    </recommendedName>
</protein>
<evidence type="ECO:0000256" key="6">
    <source>
        <dbReference type="ARBA" id="ARBA00023204"/>
    </source>
</evidence>
<evidence type="ECO:0000313" key="8">
    <source>
        <dbReference type="EMBL" id="EMT50702.1"/>
    </source>
</evidence>
<dbReference type="AlphaFoldDB" id="M8DBH3"/>
<dbReference type="PANTHER" id="PTHR43003">
    <property type="entry name" value="DNA-3-METHYLADENINE GLYCOSYLASE"/>
    <property type="match status" value="1"/>
</dbReference>
<dbReference type="EMBL" id="APBN01000013">
    <property type="protein sequence ID" value="EMT50702.1"/>
    <property type="molecule type" value="Genomic_DNA"/>
</dbReference>
<comment type="catalytic activity">
    <reaction evidence="1">
        <text>Hydrolysis of alkylated DNA, releasing 3-methyladenine, 3-methylguanine, 7-methylguanine and 7-methyladenine.</text>
        <dbReference type="EC" id="3.2.2.21"/>
    </reaction>
</comment>
<dbReference type="GO" id="GO:0032131">
    <property type="term" value="F:alkylated DNA binding"/>
    <property type="evidence" value="ECO:0007669"/>
    <property type="project" value="TreeGrafter"/>
</dbReference>
<dbReference type="STRING" id="1300222.I532_21580"/>
<dbReference type="Gene3D" id="3.30.310.20">
    <property type="entry name" value="DNA-3-methyladenine glycosylase AlkA, N-terminal domain"/>
    <property type="match status" value="1"/>
</dbReference>
<dbReference type="Pfam" id="PF07934">
    <property type="entry name" value="OGG_N"/>
    <property type="match status" value="1"/>
</dbReference>
<name>M8DBH3_9BACL</name>
<dbReference type="CDD" id="cd00056">
    <property type="entry name" value="ENDO3c"/>
    <property type="match status" value="1"/>
</dbReference>
<dbReference type="GeneID" id="89501519"/>
<evidence type="ECO:0000256" key="1">
    <source>
        <dbReference type="ARBA" id="ARBA00000086"/>
    </source>
</evidence>
<reference evidence="8 9" key="1">
    <citation type="submission" date="2013-03" db="EMBL/GenBank/DDBJ databases">
        <title>Assembly of a new bacterial strain Brevibacillus borstelensis AK1.</title>
        <authorList>
            <person name="Rajan I."/>
            <person name="PoliReddy D."/>
            <person name="Sugumar T."/>
            <person name="Rathinam K."/>
            <person name="Alqarawi S."/>
            <person name="Khalil A.B."/>
            <person name="Sivakumar N."/>
        </authorList>
    </citation>
    <scope>NUCLEOTIDE SEQUENCE [LARGE SCALE GENOMIC DNA]</scope>
    <source>
        <strain evidence="8 9">AK1</strain>
    </source>
</reference>
<dbReference type="GO" id="GO:0043916">
    <property type="term" value="F:DNA-7-methylguanine glycosylase activity"/>
    <property type="evidence" value="ECO:0007669"/>
    <property type="project" value="TreeGrafter"/>
</dbReference>
<dbReference type="GO" id="GO:0006285">
    <property type="term" value="P:base-excision repair, AP site formation"/>
    <property type="evidence" value="ECO:0007669"/>
    <property type="project" value="TreeGrafter"/>
</dbReference>
<dbReference type="InterPro" id="IPR003265">
    <property type="entry name" value="HhH-GPD_domain"/>
</dbReference>
<dbReference type="OrthoDB" id="9785929at2"/>
<dbReference type="InterPro" id="IPR037046">
    <property type="entry name" value="AlkA_N_sf"/>
</dbReference>
<dbReference type="Proteomes" id="UP000012081">
    <property type="component" value="Unassembled WGS sequence"/>
</dbReference>